<dbReference type="InterPro" id="IPR042100">
    <property type="entry name" value="Bug_dom1"/>
</dbReference>
<dbReference type="Pfam" id="PF03401">
    <property type="entry name" value="TctC"/>
    <property type="match status" value="1"/>
</dbReference>
<evidence type="ECO:0000313" key="3">
    <source>
        <dbReference type="EMBL" id="OZI79616.1"/>
    </source>
</evidence>
<evidence type="ECO:0000256" key="2">
    <source>
        <dbReference type="SAM" id="Phobius"/>
    </source>
</evidence>
<dbReference type="SUPFAM" id="SSF53850">
    <property type="entry name" value="Periplasmic binding protein-like II"/>
    <property type="match status" value="1"/>
</dbReference>
<dbReference type="PANTHER" id="PTHR42928:SF5">
    <property type="entry name" value="BLR1237 PROTEIN"/>
    <property type="match status" value="1"/>
</dbReference>
<dbReference type="PIRSF" id="PIRSF017082">
    <property type="entry name" value="YflP"/>
    <property type="match status" value="1"/>
</dbReference>
<dbReference type="InterPro" id="IPR005064">
    <property type="entry name" value="BUG"/>
</dbReference>
<dbReference type="PANTHER" id="PTHR42928">
    <property type="entry name" value="TRICARBOXYLATE-BINDING PROTEIN"/>
    <property type="match status" value="1"/>
</dbReference>
<name>A0A261VZQ5_9BORD</name>
<accession>A0A261VZQ5</accession>
<reference evidence="4" key="1">
    <citation type="submission" date="2017-05" db="EMBL/GenBank/DDBJ databases">
        <title>Complete and WGS of Bordetella genogroups.</title>
        <authorList>
            <person name="Spilker T."/>
            <person name="Lipuma J."/>
        </authorList>
    </citation>
    <scope>NUCLEOTIDE SEQUENCE [LARGE SCALE GENOMIC DNA]</scope>
    <source>
        <strain evidence="4">AU8256</strain>
    </source>
</reference>
<dbReference type="Proteomes" id="UP000215633">
    <property type="component" value="Unassembled WGS sequence"/>
</dbReference>
<evidence type="ECO:0000313" key="4">
    <source>
        <dbReference type="Proteomes" id="UP000215633"/>
    </source>
</evidence>
<evidence type="ECO:0000256" key="1">
    <source>
        <dbReference type="ARBA" id="ARBA00006987"/>
    </source>
</evidence>
<dbReference type="AlphaFoldDB" id="A0A261VZQ5"/>
<gene>
    <name evidence="3" type="ORF">CAL24_06750</name>
</gene>
<dbReference type="EMBL" id="NEVT01000003">
    <property type="protein sequence ID" value="OZI79616.1"/>
    <property type="molecule type" value="Genomic_DNA"/>
</dbReference>
<proteinExistence type="inferred from homology"/>
<keyword evidence="2" id="KW-0812">Transmembrane</keyword>
<keyword evidence="2" id="KW-1133">Transmembrane helix</keyword>
<protein>
    <recommendedName>
        <fullName evidence="5">Tripartite tricarboxylate transporter substrate binding protein</fullName>
    </recommendedName>
</protein>
<dbReference type="Gene3D" id="3.40.190.150">
    <property type="entry name" value="Bordetella uptake gene, domain 1"/>
    <property type="match status" value="1"/>
</dbReference>
<keyword evidence="4" id="KW-1185">Reference proteome</keyword>
<keyword evidence="2" id="KW-0472">Membrane</keyword>
<dbReference type="Gene3D" id="3.40.190.10">
    <property type="entry name" value="Periplasmic binding protein-like II"/>
    <property type="match status" value="1"/>
</dbReference>
<comment type="caution">
    <text evidence="3">The sequence shown here is derived from an EMBL/GenBank/DDBJ whole genome shotgun (WGS) entry which is preliminary data.</text>
</comment>
<comment type="similarity">
    <text evidence="1">Belongs to the UPF0065 (bug) family.</text>
</comment>
<feature type="transmembrane region" description="Helical" evidence="2">
    <location>
        <begin position="15"/>
        <end position="36"/>
    </location>
</feature>
<organism evidence="3 4">
    <name type="scientific">Bordetella genomosp. 2</name>
    <dbReference type="NCBI Taxonomy" id="1983456"/>
    <lineage>
        <taxon>Bacteria</taxon>
        <taxon>Pseudomonadati</taxon>
        <taxon>Pseudomonadota</taxon>
        <taxon>Betaproteobacteria</taxon>
        <taxon>Burkholderiales</taxon>
        <taxon>Alcaligenaceae</taxon>
        <taxon>Bordetella</taxon>
    </lineage>
</organism>
<evidence type="ECO:0008006" key="5">
    <source>
        <dbReference type="Google" id="ProtNLM"/>
    </source>
</evidence>
<sequence length="370" mass="39432">MTISLLFRRLKNKAYIQNLFSFSLLNSCLIYLRWLLWPDKRHYRRQTMLDSVRILTTALAVACYPAAPALAQAYPDKPVKMYVGFSPGSATDIVARVVSEALARRLGQPIVVENKVGAGGSLAAQDTVRAAPDGYTLLTVSSAIAVNPAVYKNASEVAGQLQPVALIGYLPTVLMVSGKSGIKTLRDFIEHAKAKPGEVNFGSSGVGGSTHMSMEAFGSYTGIKMTHVPYKGNGQASTALMAGEIDALMDTLLLAAPVISSGRAVGLAVTGEQRSALIPDVPTFAQAGVPEYDRSLFFGVMAPKNLPPDITDRLNREINAVLKEPAVREKLIAGGGLTLASLSAADFGKIFQDELATWKKVGATAHIQPQ</sequence>
<dbReference type="CDD" id="cd13578">
    <property type="entry name" value="PBP2_Bug27"/>
    <property type="match status" value="1"/>
</dbReference>